<dbReference type="AlphaFoldDB" id="A0A1H4QYR4"/>
<evidence type="ECO:0000256" key="1">
    <source>
        <dbReference type="SAM" id="MobiDB-lite"/>
    </source>
</evidence>
<keyword evidence="2" id="KW-0812">Transmembrane</keyword>
<keyword evidence="2" id="KW-1133">Transmembrane helix</keyword>
<evidence type="ECO:0000313" key="4">
    <source>
        <dbReference type="Proteomes" id="UP000182409"/>
    </source>
</evidence>
<name>A0A1H4QYR4_9BACT</name>
<evidence type="ECO:0000256" key="2">
    <source>
        <dbReference type="SAM" id="Phobius"/>
    </source>
</evidence>
<feature type="region of interest" description="Disordered" evidence="1">
    <location>
        <begin position="55"/>
        <end position="75"/>
    </location>
</feature>
<gene>
    <name evidence="3" type="ORF">SAMN05443244_3002</name>
</gene>
<dbReference type="EMBL" id="FNSD01000001">
    <property type="protein sequence ID" value="SEC24634.1"/>
    <property type="molecule type" value="Genomic_DNA"/>
</dbReference>
<feature type="transmembrane region" description="Helical" evidence="2">
    <location>
        <begin position="24"/>
        <end position="43"/>
    </location>
</feature>
<dbReference type="Proteomes" id="UP000182409">
    <property type="component" value="Unassembled WGS sequence"/>
</dbReference>
<accession>A0A1H4QYR4</accession>
<protein>
    <submittedName>
        <fullName evidence="3">Uncharacterized protein</fullName>
    </submittedName>
</protein>
<sequence length="91" mass="10072">MMEVLFAPTGIAEGLHDLRLDWEGAGYITFPMPLLVAAIALYIRRQAMLRVDAHTSEPTLPSPAGQLSFPEPAPVPLRPHTAAYVRHLRSR</sequence>
<organism evidence="3 4">
    <name type="scientific">Terriglobus roseus</name>
    <dbReference type="NCBI Taxonomy" id="392734"/>
    <lineage>
        <taxon>Bacteria</taxon>
        <taxon>Pseudomonadati</taxon>
        <taxon>Acidobacteriota</taxon>
        <taxon>Terriglobia</taxon>
        <taxon>Terriglobales</taxon>
        <taxon>Acidobacteriaceae</taxon>
        <taxon>Terriglobus</taxon>
    </lineage>
</organism>
<reference evidence="3 4" key="1">
    <citation type="submission" date="2016-10" db="EMBL/GenBank/DDBJ databases">
        <authorList>
            <person name="de Groot N.N."/>
        </authorList>
    </citation>
    <scope>NUCLEOTIDE SEQUENCE [LARGE SCALE GENOMIC DNA]</scope>
    <source>
        <strain evidence="3 4">AB35.6</strain>
    </source>
</reference>
<keyword evidence="2" id="KW-0472">Membrane</keyword>
<proteinExistence type="predicted"/>
<evidence type="ECO:0000313" key="3">
    <source>
        <dbReference type="EMBL" id="SEC24634.1"/>
    </source>
</evidence>